<dbReference type="Proteomes" id="UP001419910">
    <property type="component" value="Unassembled WGS sequence"/>
</dbReference>
<dbReference type="EMBL" id="JBDIME010000045">
    <property type="protein sequence ID" value="MEN2793363.1"/>
    <property type="molecule type" value="Genomic_DNA"/>
</dbReference>
<reference evidence="2 3" key="1">
    <citation type="submission" date="2024-05" db="EMBL/GenBank/DDBJ databases">
        <authorList>
            <person name="Liu Q."/>
            <person name="Xin Y.-H."/>
        </authorList>
    </citation>
    <scope>NUCLEOTIDE SEQUENCE [LARGE SCALE GENOMIC DNA]</scope>
    <source>
        <strain evidence="2 3">CGMCC 1.10181</strain>
    </source>
</reference>
<keyword evidence="1" id="KW-0812">Transmembrane</keyword>
<comment type="caution">
    <text evidence="2">The sequence shown here is derived from an EMBL/GenBank/DDBJ whole genome shotgun (WGS) entry which is preliminary data.</text>
</comment>
<protein>
    <submittedName>
        <fullName evidence="2">Uncharacterized protein</fullName>
    </submittedName>
</protein>
<name>A0ABU9YC22_9SPHN</name>
<accession>A0ABU9YC22</accession>
<keyword evidence="1" id="KW-1133">Transmembrane helix</keyword>
<dbReference type="RefSeq" id="WP_343889239.1">
    <property type="nucleotide sequence ID" value="NZ_BAAAEH010000018.1"/>
</dbReference>
<gene>
    <name evidence="2" type="ORF">ABC974_27335</name>
</gene>
<evidence type="ECO:0000313" key="3">
    <source>
        <dbReference type="Proteomes" id="UP001419910"/>
    </source>
</evidence>
<sequence>MRNIGKSGFVWPFIGGFLLGAIGLVTLEPAAVTRTLVTNVATAAHLAH</sequence>
<evidence type="ECO:0000313" key="2">
    <source>
        <dbReference type="EMBL" id="MEN2793363.1"/>
    </source>
</evidence>
<feature type="transmembrane region" description="Helical" evidence="1">
    <location>
        <begin position="9"/>
        <end position="27"/>
    </location>
</feature>
<keyword evidence="3" id="KW-1185">Reference proteome</keyword>
<evidence type="ECO:0000256" key="1">
    <source>
        <dbReference type="SAM" id="Phobius"/>
    </source>
</evidence>
<proteinExistence type="predicted"/>
<keyword evidence="1" id="KW-0472">Membrane</keyword>
<organism evidence="2 3">
    <name type="scientific">Sphingomonas oligophenolica</name>
    <dbReference type="NCBI Taxonomy" id="301154"/>
    <lineage>
        <taxon>Bacteria</taxon>
        <taxon>Pseudomonadati</taxon>
        <taxon>Pseudomonadota</taxon>
        <taxon>Alphaproteobacteria</taxon>
        <taxon>Sphingomonadales</taxon>
        <taxon>Sphingomonadaceae</taxon>
        <taxon>Sphingomonas</taxon>
    </lineage>
</organism>